<name>A0A5S5DYJ0_9FLAO</name>
<dbReference type="InterPro" id="IPR011053">
    <property type="entry name" value="Single_hybrid_motif"/>
</dbReference>
<comment type="caution">
    <text evidence="3">The sequence shown here is derived from an EMBL/GenBank/DDBJ whole genome shotgun (WGS) entry which is preliminary data.</text>
</comment>
<dbReference type="PANTHER" id="PTHR45266">
    <property type="entry name" value="OXALOACETATE DECARBOXYLASE ALPHA CHAIN"/>
    <property type="match status" value="1"/>
</dbReference>
<dbReference type="InterPro" id="IPR001882">
    <property type="entry name" value="Biotin_BS"/>
</dbReference>
<dbReference type="InterPro" id="IPR050709">
    <property type="entry name" value="Biotin_Carboxyl_Carrier/Decarb"/>
</dbReference>
<evidence type="ECO:0000256" key="1">
    <source>
        <dbReference type="ARBA" id="ARBA00023267"/>
    </source>
</evidence>
<feature type="domain" description="Lipoyl-binding" evidence="2">
    <location>
        <begin position="79"/>
        <end position="161"/>
    </location>
</feature>
<dbReference type="Pfam" id="PF00364">
    <property type="entry name" value="Biotin_lipoyl"/>
    <property type="match status" value="1"/>
</dbReference>
<dbReference type="PROSITE" id="PS50968">
    <property type="entry name" value="BIOTINYL_LIPOYL"/>
    <property type="match status" value="1"/>
</dbReference>
<dbReference type="OrthoDB" id="9812676at2"/>
<keyword evidence="1" id="KW-0092">Biotin</keyword>
<dbReference type="CDD" id="cd06850">
    <property type="entry name" value="biotinyl_domain"/>
    <property type="match status" value="1"/>
</dbReference>
<evidence type="ECO:0000313" key="3">
    <source>
        <dbReference type="EMBL" id="TYQ00319.1"/>
    </source>
</evidence>
<proteinExistence type="predicted"/>
<dbReference type="SUPFAM" id="SSF51230">
    <property type="entry name" value="Single hybrid motif"/>
    <property type="match status" value="1"/>
</dbReference>
<evidence type="ECO:0000313" key="4">
    <source>
        <dbReference type="Proteomes" id="UP000323136"/>
    </source>
</evidence>
<dbReference type="EMBL" id="VNIA01000001">
    <property type="protein sequence ID" value="TYQ00319.1"/>
    <property type="molecule type" value="Genomic_DNA"/>
</dbReference>
<dbReference type="PANTHER" id="PTHR45266:SF3">
    <property type="entry name" value="OXALOACETATE DECARBOXYLASE ALPHA CHAIN"/>
    <property type="match status" value="1"/>
</dbReference>
<dbReference type="Proteomes" id="UP000323136">
    <property type="component" value="Unassembled WGS sequence"/>
</dbReference>
<protein>
    <submittedName>
        <fullName evidence="3">Biotin carboxyl carrier protein</fullName>
    </submittedName>
</protein>
<reference evidence="3 4" key="1">
    <citation type="submission" date="2019-07" db="EMBL/GenBank/DDBJ databases">
        <title>Genomic Encyclopedia of Type Strains, Phase IV (KMG-IV): sequencing the most valuable type-strain genomes for metagenomic binning, comparative biology and taxonomic classification.</title>
        <authorList>
            <person name="Goeker M."/>
        </authorList>
    </citation>
    <scope>NUCLEOTIDE SEQUENCE [LARGE SCALE GENOMIC DNA]</scope>
    <source>
        <strain evidence="3 4">DSM 18961</strain>
    </source>
</reference>
<dbReference type="Gene3D" id="2.40.50.100">
    <property type="match status" value="1"/>
</dbReference>
<accession>A0A5S5DYJ0</accession>
<dbReference type="RefSeq" id="WP_148869185.1">
    <property type="nucleotide sequence ID" value="NZ_VNIA01000001.1"/>
</dbReference>
<organism evidence="3 4">
    <name type="scientific">Tenacibaculum adriaticum</name>
    <dbReference type="NCBI Taxonomy" id="413713"/>
    <lineage>
        <taxon>Bacteria</taxon>
        <taxon>Pseudomonadati</taxon>
        <taxon>Bacteroidota</taxon>
        <taxon>Flavobacteriia</taxon>
        <taxon>Flavobacteriales</taxon>
        <taxon>Flavobacteriaceae</taxon>
        <taxon>Tenacibaculum</taxon>
    </lineage>
</organism>
<keyword evidence="4" id="KW-1185">Reference proteome</keyword>
<dbReference type="FunFam" id="2.40.50.100:FF:000003">
    <property type="entry name" value="Acetyl-CoA carboxylase biotin carboxyl carrier protein"/>
    <property type="match status" value="1"/>
</dbReference>
<dbReference type="AlphaFoldDB" id="A0A5S5DYJ0"/>
<gene>
    <name evidence="3" type="ORF">C7447_101931</name>
</gene>
<dbReference type="InterPro" id="IPR000089">
    <property type="entry name" value="Biotin_lipoyl"/>
</dbReference>
<evidence type="ECO:0000259" key="2">
    <source>
        <dbReference type="PROSITE" id="PS50968"/>
    </source>
</evidence>
<sequence length="162" mass="18138">MGKTYKLKVNESYDFNLNKEQITSLDVVEKPQKKYHILDKNKSYQAEVLQSNFNKKTYTVQVNGNAYEVKIADELDMLISELGLEATAEKKENDIKAPMPGLIVSIDVEVGQEVAEGDGILVLEAMKMENTLTAPRNGVIKAITIKTGDKVEKNTVLIEMEE</sequence>
<dbReference type="PROSITE" id="PS00188">
    <property type="entry name" value="BIOTIN"/>
    <property type="match status" value="1"/>
</dbReference>